<evidence type="ECO:0000256" key="1">
    <source>
        <dbReference type="SAM" id="MobiDB-lite"/>
    </source>
</evidence>
<dbReference type="OrthoDB" id="56318at2759"/>
<evidence type="ECO:0000313" key="4">
    <source>
        <dbReference type="EMBL" id="KAG7362532.1"/>
    </source>
</evidence>
<organism evidence="2 5">
    <name type="scientific">Nitzschia inconspicua</name>
    <dbReference type="NCBI Taxonomy" id="303405"/>
    <lineage>
        <taxon>Eukaryota</taxon>
        <taxon>Sar</taxon>
        <taxon>Stramenopiles</taxon>
        <taxon>Ochrophyta</taxon>
        <taxon>Bacillariophyta</taxon>
        <taxon>Bacillariophyceae</taxon>
        <taxon>Bacillariophycidae</taxon>
        <taxon>Bacillariales</taxon>
        <taxon>Bacillariaceae</taxon>
        <taxon>Nitzschia</taxon>
    </lineage>
</organism>
<evidence type="ECO:0000313" key="2">
    <source>
        <dbReference type="EMBL" id="KAG7339406.1"/>
    </source>
</evidence>
<reference evidence="2" key="2">
    <citation type="submission" date="2021-04" db="EMBL/GenBank/DDBJ databases">
        <authorList>
            <person name="Podell S."/>
        </authorList>
    </citation>
    <scope>NUCLEOTIDE SEQUENCE</scope>
    <source>
        <strain evidence="2">Hildebrandi</strain>
    </source>
</reference>
<keyword evidence="5" id="KW-1185">Reference proteome</keyword>
<feature type="region of interest" description="Disordered" evidence="1">
    <location>
        <begin position="1"/>
        <end position="25"/>
    </location>
</feature>
<proteinExistence type="predicted"/>
<reference evidence="2" key="1">
    <citation type="journal article" date="2021" name="Sci. Rep.">
        <title>Diploid genomic architecture of Nitzschia inconspicua, an elite biomass production diatom.</title>
        <authorList>
            <person name="Oliver A."/>
            <person name="Podell S."/>
            <person name="Pinowska A."/>
            <person name="Traller J.C."/>
            <person name="Smith S.R."/>
            <person name="McClure R."/>
            <person name="Beliaev A."/>
            <person name="Bohutskyi P."/>
            <person name="Hill E.A."/>
            <person name="Rabines A."/>
            <person name="Zheng H."/>
            <person name="Allen L.Z."/>
            <person name="Kuo A."/>
            <person name="Grigoriev I.V."/>
            <person name="Allen A.E."/>
            <person name="Hazlebeck D."/>
            <person name="Allen E.E."/>
        </authorList>
    </citation>
    <scope>NUCLEOTIDE SEQUENCE</scope>
    <source>
        <strain evidence="2">Hildebrandi</strain>
    </source>
</reference>
<evidence type="ECO:0000313" key="3">
    <source>
        <dbReference type="EMBL" id="KAG7339736.1"/>
    </source>
</evidence>
<dbReference type="EMBL" id="JAGRRH010000030">
    <property type="protein sequence ID" value="KAG7339736.1"/>
    <property type="molecule type" value="Genomic_DNA"/>
</dbReference>
<comment type="caution">
    <text evidence="2">The sequence shown here is derived from an EMBL/GenBank/DDBJ whole genome shotgun (WGS) entry which is preliminary data.</text>
</comment>
<name>A0A9K3KAA6_9STRA</name>
<dbReference type="EMBL" id="JAGRRH010000034">
    <property type="protein sequence ID" value="KAG7339406.1"/>
    <property type="molecule type" value="Genomic_DNA"/>
</dbReference>
<dbReference type="AlphaFoldDB" id="A0A9K3KAA6"/>
<dbReference type="EMBL" id="JAGRRH010000011">
    <property type="protein sequence ID" value="KAG7362532.1"/>
    <property type="molecule type" value="Genomic_DNA"/>
</dbReference>
<protein>
    <submittedName>
        <fullName evidence="2">Uncharacterized protein</fullName>
    </submittedName>
</protein>
<evidence type="ECO:0000313" key="5">
    <source>
        <dbReference type="Proteomes" id="UP000693970"/>
    </source>
</evidence>
<gene>
    <name evidence="2" type="ORF">IV203_024776</name>
    <name evidence="4" type="ORF">IV203_025416</name>
    <name evidence="3" type="ORF">IV203_028197</name>
</gene>
<dbReference type="Proteomes" id="UP000693970">
    <property type="component" value="Unassembled WGS sequence"/>
</dbReference>
<accession>A0A9K3KAA6</accession>
<sequence length="123" mass="13974">MLQIPSRRPQTKPTSNHKECDRESYIGGKDCTGSQVHHEVLHQRIPPKCDLPTSYMLHPRETTPGTAGLFLNRLGYSRKKTRAVVFGPRSLGGANFRPLYDEQGSRQVELILKHLRTQDPFGH</sequence>